<dbReference type="EMBL" id="CP098740">
    <property type="protein sequence ID" value="UZK58283.1"/>
    <property type="molecule type" value="Genomic_DNA"/>
</dbReference>
<reference evidence="2" key="1">
    <citation type="journal article" date="2022" name="Front. Microbiol.">
        <title>Mirubactin C rescues the lethal effect of cell wall biosynthesis mutations in Bacillus subtilis.</title>
        <authorList>
            <person name="Kepplinger B."/>
            <person name="Wen X."/>
            <person name="Tyler A.R."/>
            <person name="Kim B.Y."/>
            <person name="Brown J."/>
            <person name="Banks P."/>
            <person name="Dashti Y."/>
            <person name="Mackenzie E.S."/>
            <person name="Wills C."/>
            <person name="Kawai Y."/>
            <person name="Waldron K.J."/>
            <person name="Allenby N.E.E."/>
            <person name="Wu L.J."/>
            <person name="Hall M.J."/>
            <person name="Errington J."/>
        </authorList>
    </citation>
    <scope>NUCLEOTIDE SEQUENCE</scope>
    <source>
        <strain evidence="2">MDA8-470</strain>
    </source>
</reference>
<dbReference type="Proteomes" id="UP001164963">
    <property type="component" value="Chromosome"/>
</dbReference>
<evidence type="ECO:0000313" key="2">
    <source>
        <dbReference type="EMBL" id="UZK58283.1"/>
    </source>
</evidence>
<dbReference type="RefSeq" id="WP_265546890.1">
    <property type="nucleotide sequence ID" value="NZ_CP098740.1"/>
</dbReference>
<evidence type="ECO:0000313" key="3">
    <source>
        <dbReference type="Proteomes" id="UP001164963"/>
    </source>
</evidence>
<evidence type="ECO:0000259" key="1">
    <source>
        <dbReference type="Pfam" id="PF14355"/>
    </source>
</evidence>
<name>A0ABY6Q283_9ACTN</name>
<keyword evidence="3" id="KW-1185">Reference proteome</keyword>
<protein>
    <submittedName>
        <fullName evidence="2">Abortive infection family protein</fullName>
    </submittedName>
</protein>
<feature type="domain" description="Abortive infection protein-like C-terminal" evidence="1">
    <location>
        <begin position="90"/>
        <end position="151"/>
    </location>
</feature>
<proteinExistence type="predicted"/>
<accession>A0ABY6Q283</accession>
<sequence>MVIRNLVQEPLPRAEWVQDDQWEAISDAYGRLSAAVACDDRPLVVGSAKELVESVARVTLVSYGRVVADGDEYMKVLGQAHSVVEHVIGDAVPANHPLRQIPGAAKKMAGQLRDLRNAYGTGHGRAVVHQVTDEVAEAAVHAALLWVRWALARLHTVLLGAVSPLVSDLQNGTVFYGGDLEARLEAANVPGLEESEQHRLGVAVGQRAANETNNVRLEGICACAKHPERWPDAYRHGVVQGLFVNEDGQAHAYAAASADCAAELLQHHSAPERVLTELSAVLASASWSLTFQHKHVEILKAMKDAQAKMPSQANEIWASIIEELEARAPRGDR</sequence>
<gene>
    <name evidence="2" type="ORF">NEH16_33140</name>
</gene>
<dbReference type="Pfam" id="PF14355">
    <property type="entry name" value="Abi_C"/>
    <property type="match status" value="1"/>
</dbReference>
<dbReference type="InterPro" id="IPR026001">
    <property type="entry name" value="Abi-like_C"/>
</dbReference>
<organism evidence="2 3">
    <name type="scientific">Streptomyces drozdowiczii</name>
    <dbReference type="NCBI Taxonomy" id="202862"/>
    <lineage>
        <taxon>Bacteria</taxon>
        <taxon>Bacillati</taxon>
        <taxon>Actinomycetota</taxon>
        <taxon>Actinomycetes</taxon>
        <taxon>Kitasatosporales</taxon>
        <taxon>Streptomycetaceae</taxon>
        <taxon>Streptomyces</taxon>
    </lineage>
</organism>